<evidence type="ECO:0000259" key="3">
    <source>
        <dbReference type="Pfam" id="PF06722"/>
    </source>
</evidence>
<keyword evidence="2 5" id="KW-0808">Transferase</keyword>
<dbReference type="PANTHER" id="PTHR48050:SF13">
    <property type="entry name" value="STEROL 3-BETA-GLUCOSYLTRANSFERASE UGT80A2"/>
    <property type="match status" value="1"/>
</dbReference>
<dbReference type="EMBL" id="CZKB01000004">
    <property type="protein sequence ID" value="CUR56894.1"/>
    <property type="molecule type" value="Genomic_DNA"/>
</dbReference>
<evidence type="ECO:0000313" key="5">
    <source>
        <dbReference type="EMBL" id="CUR56894.1"/>
    </source>
</evidence>
<evidence type="ECO:0000256" key="1">
    <source>
        <dbReference type="ARBA" id="ARBA00022676"/>
    </source>
</evidence>
<reference evidence="5" key="1">
    <citation type="submission" date="2015-08" db="EMBL/GenBank/DDBJ databases">
        <authorList>
            <person name="Babu N.S."/>
            <person name="Beckwith C.J."/>
            <person name="Beseler K.G."/>
            <person name="Brison A."/>
            <person name="Carone J.V."/>
            <person name="Caskin T.P."/>
            <person name="Diamond M."/>
            <person name="Durham M.E."/>
            <person name="Foxe J.M."/>
            <person name="Go M."/>
            <person name="Henderson B.A."/>
            <person name="Jones I.B."/>
            <person name="McGettigan J.A."/>
            <person name="Micheletti S.J."/>
            <person name="Nasrallah M.E."/>
            <person name="Ortiz D."/>
            <person name="Piller C.R."/>
            <person name="Privatt S.R."/>
            <person name="Schneider S.L."/>
            <person name="Sharp S."/>
            <person name="Smith T.C."/>
            <person name="Stanton J.D."/>
            <person name="Ullery H.E."/>
            <person name="Wilson R.J."/>
            <person name="Serrano M.G."/>
            <person name="Buck G."/>
            <person name="Lee V."/>
            <person name="Wang Y."/>
            <person name="Carvalho R."/>
            <person name="Voegtly L."/>
            <person name="Shi R."/>
            <person name="Duckworth R."/>
            <person name="Johnson A."/>
            <person name="Loviza R."/>
            <person name="Walstead R."/>
            <person name="Shah Z."/>
            <person name="Kiflezghi M."/>
            <person name="Wade K."/>
            <person name="Ball S.L."/>
            <person name="Bradley K.W."/>
            <person name="Asai D.J."/>
            <person name="Bowman C.A."/>
            <person name="Russell D.A."/>
            <person name="Pope W.H."/>
            <person name="Jacobs-Sera D."/>
            <person name="Hendrix R.W."/>
            <person name="Hatfull G.F."/>
        </authorList>
    </citation>
    <scope>NUCLEOTIDE SEQUENCE</scope>
</reference>
<dbReference type="InterPro" id="IPR002213">
    <property type="entry name" value="UDP_glucos_trans"/>
</dbReference>
<feature type="domain" description="Erythromycin biosynthesis protein CIII-like N-terminal" evidence="4">
    <location>
        <begin position="23"/>
        <end position="137"/>
    </location>
</feature>
<dbReference type="GO" id="GO:0016758">
    <property type="term" value="F:hexosyltransferase activity"/>
    <property type="evidence" value="ECO:0007669"/>
    <property type="project" value="UniProtKB-ARBA"/>
</dbReference>
<evidence type="ECO:0000259" key="4">
    <source>
        <dbReference type="Pfam" id="PF21036"/>
    </source>
</evidence>
<dbReference type="InterPro" id="IPR048284">
    <property type="entry name" value="EryCIII-like_N"/>
</dbReference>
<dbReference type="Pfam" id="PF21036">
    <property type="entry name" value="EryCIII-like_N"/>
    <property type="match status" value="1"/>
</dbReference>
<proteinExistence type="predicted"/>
<name>A0A2P2C4I0_9ZZZZ</name>
<dbReference type="GO" id="GO:0008194">
    <property type="term" value="F:UDP-glycosyltransferase activity"/>
    <property type="evidence" value="ECO:0007669"/>
    <property type="project" value="InterPro"/>
</dbReference>
<accession>A0A2P2C4I0</accession>
<dbReference type="FunFam" id="3.40.50.2000:FF:000072">
    <property type="entry name" value="Glycosyl transferase"/>
    <property type="match status" value="1"/>
</dbReference>
<feature type="domain" description="Erythromycin biosynthesis protein CIII-like C-terminal" evidence="3">
    <location>
        <begin position="232"/>
        <end position="374"/>
    </location>
</feature>
<dbReference type="InterPro" id="IPR050426">
    <property type="entry name" value="Glycosyltransferase_28"/>
</dbReference>
<dbReference type="Gene3D" id="3.40.50.2000">
    <property type="entry name" value="Glycogen Phosphorylase B"/>
    <property type="match status" value="2"/>
</dbReference>
<protein>
    <submittedName>
        <fullName evidence="5">Glycosyltransferase, MGT family</fullName>
    </submittedName>
</protein>
<dbReference type="InterPro" id="IPR010610">
    <property type="entry name" value="EryCIII-like_C"/>
</dbReference>
<organism evidence="5">
    <name type="scientific">metagenome</name>
    <dbReference type="NCBI Taxonomy" id="256318"/>
    <lineage>
        <taxon>unclassified sequences</taxon>
        <taxon>metagenomes</taxon>
    </lineage>
</organism>
<evidence type="ECO:0000256" key="2">
    <source>
        <dbReference type="ARBA" id="ARBA00022679"/>
    </source>
</evidence>
<sequence length="378" mass="39323">MRLLVTFVGGLGHLAPLLPVARAARDAGHEVAIAGSGGLVPRIEEAGFTAFATSPQPHHDQATAGQRREPLEVMGARATEVEFADNFAARGARRMAGAVPEVIERFRPDLVLRDETDLGTTIAAELAGVPVATHLVLASGLLVRPGLVASRLDVVRAEHGLAPDRELSRLTTGLVLSDFAPSFRSPEAPLRVEPLHYRSTSVPAASYRSERTGIYVTLGTIFNRGSGDLFERLVTGLGELDADVLVTVGRGLDPADLGPQPPHVRVERFVPQAEVLPTVDLVVSHAGSGSLMATLAHGLPSLLLPLGADQPHNAGRALELGLASALDAATCSPAAVASAACEVLADAVMRDRCRAVAEEMRALPDASAAVAALEAAAA</sequence>
<gene>
    <name evidence="5" type="ORF">NOCA1120255</name>
</gene>
<dbReference type="Pfam" id="PF06722">
    <property type="entry name" value="EryCIII-like_C"/>
    <property type="match status" value="1"/>
</dbReference>
<dbReference type="CDD" id="cd03784">
    <property type="entry name" value="GT1_Gtf-like"/>
    <property type="match status" value="1"/>
</dbReference>
<dbReference type="AlphaFoldDB" id="A0A2P2C4I0"/>
<dbReference type="SUPFAM" id="SSF53756">
    <property type="entry name" value="UDP-Glycosyltransferase/glycogen phosphorylase"/>
    <property type="match status" value="1"/>
</dbReference>
<dbReference type="PANTHER" id="PTHR48050">
    <property type="entry name" value="STEROL 3-BETA-GLUCOSYLTRANSFERASE"/>
    <property type="match status" value="1"/>
</dbReference>
<keyword evidence="1" id="KW-0328">Glycosyltransferase</keyword>